<dbReference type="InterPro" id="IPR043128">
    <property type="entry name" value="Rev_trsase/Diguanyl_cyclase"/>
</dbReference>
<dbReference type="Pfam" id="PF00078">
    <property type="entry name" value="RVT_1"/>
    <property type="match status" value="1"/>
</dbReference>
<dbReference type="InterPro" id="IPR000477">
    <property type="entry name" value="RT_dom"/>
</dbReference>
<dbReference type="EC" id="3.1.26.4" evidence="2"/>
<dbReference type="PANTHER" id="PTHR37984">
    <property type="entry name" value="PROTEIN CBG26694"/>
    <property type="match status" value="1"/>
</dbReference>
<name>A0A9Q1ET61_SYNKA</name>
<comment type="caution">
    <text evidence="10">The sequence shown here is derived from an EMBL/GenBank/DDBJ whole genome shotgun (WGS) entry which is preliminary data.</text>
</comment>
<dbReference type="PANTHER" id="PTHR37984:SF5">
    <property type="entry name" value="PROTEIN NYNRIN-LIKE"/>
    <property type="match status" value="1"/>
</dbReference>
<evidence type="ECO:0000259" key="9">
    <source>
        <dbReference type="PROSITE" id="PS50878"/>
    </source>
</evidence>
<keyword evidence="6" id="KW-0255">Endonuclease</keyword>
<evidence type="ECO:0000256" key="5">
    <source>
        <dbReference type="ARBA" id="ARBA00022722"/>
    </source>
</evidence>
<gene>
    <name evidence="10" type="ORF">SKAU_G00288190</name>
</gene>
<dbReference type="InterPro" id="IPR043502">
    <property type="entry name" value="DNA/RNA_pol_sf"/>
</dbReference>
<keyword evidence="7" id="KW-0378">Hydrolase</keyword>
<feature type="domain" description="Reverse transcriptase" evidence="9">
    <location>
        <begin position="1"/>
        <end position="65"/>
    </location>
</feature>
<dbReference type="InterPro" id="IPR041373">
    <property type="entry name" value="RT_RNaseH"/>
</dbReference>
<dbReference type="InterPro" id="IPR050951">
    <property type="entry name" value="Retrovirus_Pol_polyprotein"/>
</dbReference>
<accession>A0A9Q1ET61</accession>
<dbReference type="PROSITE" id="PS50878">
    <property type="entry name" value="RT_POL"/>
    <property type="match status" value="1"/>
</dbReference>
<evidence type="ECO:0000256" key="1">
    <source>
        <dbReference type="ARBA" id="ARBA00010879"/>
    </source>
</evidence>
<protein>
    <recommendedName>
        <fullName evidence="2">ribonuclease H</fullName>
        <ecNumber evidence="2">3.1.26.4</ecNumber>
    </recommendedName>
</protein>
<dbReference type="AlphaFoldDB" id="A0A9Q1ET61"/>
<dbReference type="Pfam" id="PF17917">
    <property type="entry name" value="RT_RNaseH"/>
    <property type="match status" value="1"/>
</dbReference>
<evidence type="ECO:0000313" key="10">
    <source>
        <dbReference type="EMBL" id="KAJ8344626.1"/>
    </source>
</evidence>
<dbReference type="GO" id="GO:0003964">
    <property type="term" value="F:RNA-directed DNA polymerase activity"/>
    <property type="evidence" value="ECO:0007669"/>
    <property type="project" value="UniProtKB-KW"/>
</dbReference>
<keyword evidence="4" id="KW-0548">Nucleotidyltransferase</keyword>
<evidence type="ECO:0000256" key="8">
    <source>
        <dbReference type="ARBA" id="ARBA00022918"/>
    </source>
</evidence>
<dbReference type="OrthoDB" id="775972at2759"/>
<evidence type="ECO:0000256" key="4">
    <source>
        <dbReference type="ARBA" id="ARBA00022695"/>
    </source>
</evidence>
<evidence type="ECO:0000256" key="7">
    <source>
        <dbReference type="ARBA" id="ARBA00022801"/>
    </source>
</evidence>
<keyword evidence="5" id="KW-0540">Nuclease</keyword>
<dbReference type="EMBL" id="JAINUF010000012">
    <property type="protein sequence ID" value="KAJ8344626.1"/>
    <property type="molecule type" value="Genomic_DNA"/>
</dbReference>
<dbReference type="GO" id="GO:0004523">
    <property type="term" value="F:RNA-DNA hybrid ribonuclease activity"/>
    <property type="evidence" value="ECO:0007669"/>
    <property type="project" value="UniProtKB-EC"/>
</dbReference>
<sequence length="210" mass="23749">METIIECLEGVRVYIDDLVVWGSTPQQHNERLLKLLKRVQLSGLKFNKKKCQFGATEIAFLGDKLSGDGVEPDHSKVQAILDMPPPTDKKGVLRAMGMADGDNWKPVAYASRSMTETERRYAQIEKESRISIWIKNLNDMSPRIQRMMMKLQRYDLGLVYTPGKYIVLADALSRAPKPVTTTLVSSMSEDVDMHVNLIASSFPVSEMMHM</sequence>
<evidence type="ECO:0000256" key="3">
    <source>
        <dbReference type="ARBA" id="ARBA00022679"/>
    </source>
</evidence>
<keyword evidence="3" id="KW-0808">Transferase</keyword>
<comment type="similarity">
    <text evidence="1">Belongs to the beta type-B retroviral polymerase family. HERV class-II K(HML-2) pol subfamily.</text>
</comment>
<evidence type="ECO:0000256" key="2">
    <source>
        <dbReference type="ARBA" id="ARBA00012180"/>
    </source>
</evidence>
<evidence type="ECO:0000256" key="6">
    <source>
        <dbReference type="ARBA" id="ARBA00022759"/>
    </source>
</evidence>
<dbReference type="SUPFAM" id="SSF56672">
    <property type="entry name" value="DNA/RNA polymerases"/>
    <property type="match status" value="1"/>
</dbReference>
<evidence type="ECO:0000313" key="11">
    <source>
        <dbReference type="Proteomes" id="UP001152622"/>
    </source>
</evidence>
<keyword evidence="11" id="KW-1185">Reference proteome</keyword>
<dbReference type="Proteomes" id="UP001152622">
    <property type="component" value="Chromosome 12"/>
</dbReference>
<dbReference type="Gene3D" id="3.30.70.270">
    <property type="match status" value="1"/>
</dbReference>
<keyword evidence="8" id="KW-0695">RNA-directed DNA polymerase</keyword>
<reference evidence="10" key="1">
    <citation type="journal article" date="2023" name="Science">
        <title>Genome structures resolve the early diversification of teleost fishes.</title>
        <authorList>
            <person name="Parey E."/>
            <person name="Louis A."/>
            <person name="Montfort J."/>
            <person name="Bouchez O."/>
            <person name="Roques C."/>
            <person name="Iampietro C."/>
            <person name="Lluch J."/>
            <person name="Castinel A."/>
            <person name="Donnadieu C."/>
            <person name="Desvignes T."/>
            <person name="Floi Bucao C."/>
            <person name="Jouanno E."/>
            <person name="Wen M."/>
            <person name="Mejri S."/>
            <person name="Dirks R."/>
            <person name="Jansen H."/>
            <person name="Henkel C."/>
            <person name="Chen W.J."/>
            <person name="Zahm M."/>
            <person name="Cabau C."/>
            <person name="Klopp C."/>
            <person name="Thompson A.W."/>
            <person name="Robinson-Rechavi M."/>
            <person name="Braasch I."/>
            <person name="Lecointre G."/>
            <person name="Bobe J."/>
            <person name="Postlethwait J.H."/>
            <person name="Berthelot C."/>
            <person name="Roest Crollius H."/>
            <person name="Guiguen Y."/>
        </authorList>
    </citation>
    <scope>NUCLEOTIDE SEQUENCE</scope>
    <source>
        <strain evidence="10">WJC10195</strain>
    </source>
</reference>
<organism evidence="10 11">
    <name type="scientific">Synaphobranchus kaupii</name>
    <name type="common">Kaup's arrowtooth eel</name>
    <dbReference type="NCBI Taxonomy" id="118154"/>
    <lineage>
        <taxon>Eukaryota</taxon>
        <taxon>Metazoa</taxon>
        <taxon>Chordata</taxon>
        <taxon>Craniata</taxon>
        <taxon>Vertebrata</taxon>
        <taxon>Euteleostomi</taxon>
        <taxon>Actinopterygii</taxon>
        <taxon>Neopterygii</taxon>
        <taxon>Teleostei</taxon>
        <taxon>Anguilliformes</taxon>
        <taxon>Synaphobranchidae</taxon>
        <taxon>Synaphobranchus</taxon>
    </lineage>
</organism>
<proteinExistence type="inferred from homology"/>